<protein>
    <submittedName>
        <fullName evidence="1">DUF924 family protein</fullName>
    </submittedName>
</protein>
<sequence length="201" mass="22694">MVNSQSGATPLKPEEVLSFWLDEVGPDKWYASDEAFDAEIRTRFLDGWEHAQAGAYSLWLTYPSGALAYIILTDQLPRNMFRGEGKAFSSDRAALAAAKAAIDKGWDMRIDPPARQFFYLPLMHSEGQTDQDRCVRLMCERLEESPGNLRHAQAHREIIRMFGRFPYRNQALGRATTAAEQAFMDDGGYMRVLNALPQKAA</sequence>
<dbReference type="EMBL" id="BAABDF010000007">
    <property type="protein sequence ID" value="GAA3872433.1"/>
    <property type="molecule type" value="Genomic_DNA"/>
</dbReference>
<dbReference type="SUPFAM" id="SSF48452">
    <property type="entry name" value="TPR-like"/>
    <property type="match status" value="1"/>
</dbReference>
<gene>
    <name evidence="1" type="ORF">GCM10022404_22890</name>
</gene>
<name>A0ABP7KE45_9RHOB</name>
<accession>A0ABP7KE45</accession>
<dbReference type="Pfam" id="PF06041">
    <property type="entry name" value="DUF924"/>
    <property type="match status" value="1"/>
</dbReference>
<evidence type="ECO:0000313" key="2">
    <source>
        <dbReference type="Proteomes" id="UP001399917"/>
    </source>
</evidence>
<evidence type="ECO:0000313" key="1">
    <source>
        <dbReference type="EMBL" id="GAA3872433.1"/>
    </source>
</evidence>
<organism evidence="1 2">
    <name type="scientific">Celeribacter arenosi</name>
    <dbReference type="NCBI Taxonomy" id="792649"/>
    <lineage>
        <taxon>Bacteria</taxon>
        <taxon>Pseudomonadati</taxon>
        <taxon>Pseudomonadota</taxon>
        <taxon>Alphaproteobacteria</taxon>
        <taxon>Rhodobacterales</taxon>
        <taxon>Roseobacteraceae</taxon>
        <taxon>Celeribacter</taxon>
    </lineage>
</organism>
<reference evidence="2" key="1">
    <citation type="journal article" date="2019" name="Int. J. Syst. Evol. Microbiol.">
        <title>The Global Catalogue of Microorganisms (GCM) 10K type strain sequencing project: providing services to taxonomists for standard genome sequencing and annotation.</title>
        <authorList>
            <consortium name="The Broad Institute Genomics Platform"/>
            <consortium name="The Broad Institute Genome Sequencing Center for Infectious Disease"/>
            <person name="Wu L."/>
            <person name="Ma J."/>
        </authorList>
    </citation>
    <scope>NUCLEOTIDE SEQUENCE [LARGE SCALE GENOMIC DNA]</scope>
    <source>
        <strain evidence="2">JCM 17190</strain>
    </source>
</reference>
<dbReference type="RefSeq" id="WP_344847289.1">
    <property type="nucleotide sequence ID" value="NZ_BAABDF010000007.1"/>
</dbReference>
<keyword evidence="2" id="KW-1185">Reference proteome</keyword>
<dbReference type="InterPro" id="IPR010323">
    <property type="entry name" value="DUF924"/>
</dbReference>
<dbReference type="Gene3D" id="1.25.40.10">
    <property type="entry name" value="Tetratricopeptide repeat domain"/>
    <property type="match status" value="1"/>
</dbReference>
<proteinExistence type="predicted"/>
<dbReference type="Gene3D" id="1.20.58.320">
    <property type="entry name" value="TPR-like"/>
    <property type="match status" value="1"/>
</dbReference>
<dbReference type="InterPro" id="IPR011990">
    <property type="entry name" value="TPR-like_helical_dom_sf"/>
</dbReference>
<dbReference type="Proteomes" id="UP001399917">
    <property type="component" value="Unassembled WGS sequence"/>
</dbReference>
<comment type="caution">
    <text evidence="1">The sequence shown here is derived from an EMBL/GenBank/DDBJ whole genome shotgun (WGS) entry which is preliminary data.</text>
</comment>